<sequence length="1059" mass="122699">MTSATTGNHDRNGDIEMLAFPPQTVGTAQVPDVDREVEVLHSDIEEKKYEQQDATVQESIRLEWDKRCYFPDAKRQIDYVLAYEDDVEFTDSCDSPTLDSSDEEDSNKPNTTQNPANGGFMSWKRKKKAQIQLEKKSTRRRKFLENLETMGLNLEHCQAELGNTKYVLVHAPFELLEKQAQLLTVKLPVKRSDVDMEERNILPGFVDRLLNRLKIFEFDEHTNQLLNEPEYFTAPYSSDRRKQFVNWDRPDLLFPNAERCRMVYDLLIRARYDSLINAPEAHFRVGIERLLANGTFSAAYPLHQEFRSRSEIKDEDRTQRELLYTHWASWRNFCKYQPLDLVKRYFGTKVGLYFAWLGYYTRALYPAALIGLLSLMFGIYHVTGDDVSNDICNDDGIGGREWVCPHCVSHACNYQKLQGSCLYSKVSFLFDNTSTVIFAVCMSIWATLFLEGWKRYHAEVAWKWGLVDFVIEEETVRPEFQLRVKTKRFNPITQQEEPYLSMEKKTKNIFASGATVLFFICLVLAVVFGMVVYRVIAYEFLNSRDNADLDQFSFIIVSVTAATLNMFVILPMNMFYNKLAHWLTRWECPRTQADFDNQYTFKVFLFQFVNYYSSLFYIAFFKGAFTANPKHAYYGLTLEGCDSAGCFAELVIQLIIIMCGKQFFSAFMETLYPKIMSKIREYRFIVRGEESKRERMEREAQKRRLSRSRSTRTRGGYSSLRFAIQQKLSRWETDYYLSPVYDQFLFDEYLEMVLQFGFVTLFVAAFPLAPLFAVLNNIMEIRLDAYKFLVHVQRPLPALAKNIGIWLPILDGISKCSVTINALVIAFTSDFVPRTYYFFTHGYDMAGYVDYSLAYFNTTHFPEKTMGAFYASAQNVTMCRYRGFFRHPCAGPNDTTLYNNELCSDDYARSQEWWHIFAYRLLFVVLFEHLVFVLKGLIAYLIPDIPTKIFIQQQREKYLARQALIAQGIASGNQHNENDSEATAYQPGSDLKPPKGVATVQTFATNPANPTTVVQFAPIIAHRRSTTSEGPLRSTPSNESFVTAQYGSNHDINAQNDKF</sequence>
<keyword evidence="5 8" id="KW-1133">Transmembrane helix</keyword>
<dbReference type="InterPro" id="IPR032394">
    <property type="entry name" value="Anoct_dimer"/>
</dbReference>
<dbReference type="PANTHER" id="PTHR12308:SF84">
    <property type="entry name" value="ANOCTAMIN"/>
    <property type="match status" value="1"/>
</dbReference>
<evidence type="ECO:0000256" key="5">
    <source>
        <dbReference type="ARBA" id="ARBA00022989"/>
    </source>
</evidence>
<feature type="transmembrane region" description="Helical" evidence="8">
    <location>
        <begin position="552"/>
        <end position="576"/>
    </location>
</feature>
<evidence type="ECO:0000256" key="8">
    <source>
        <dbReference type="RuleBase" id="RU280814"/>
    </source>
</evidence>
<keyword evidence="6 8" id="KW-0472">Membrane</keyword>
<dbReference type="Pfam" id="PF04547">
    <property type="entry name" value="Anoctamin"/>
    <property type="match status" value="1"/>
</dbReference>
<proteinExistence type="inferred from homology"/>
<evidence type="ECO:0000256" key="9">
    <source>
        <dbReference type="SAM" id="MobiDB-lite"/>
    </source>
</evidence>
<dbReference type="InterPro" id="IPR049452">
    <property type="entry name" value="Anoctamin_TM"/>
</dbReference>
<feature type="domain" description="Anoctamin dimerisation" evidence="11">
    <location>
        <begin position="69"/>
        <end position="339"/>
    </location>
</feature>
<dbReference type="Proteomes" id="UP001177023">
    <property type="component" value="Unassembled WGS sequence"/>
</dbReference>
<feature type="domain" description="Anoctamin transmembrane" evidence="10">
    <location>
        <begin position="342"/>
        <end position="956"/>
    </location>
</feature>
<dbReference type="GO" id="GO:0046983">
    <property type="term" value="F:protein dimerization activity"/>
    <property type="evidence" value="ECO:0007669"/>
    <property type="project" value="InterPro"/>
</dbReference>
<feature type="non-terminal residue" evidence="12">
    <location>
        <position position="1"/>
    </location>
</feature>
<keyword evidence="3" id="KW-1003">Cell membrane</keyword>
<evidence type="ECO:0000256" key="7">
    <source>
        <dbReference type="ARBA" id="ARBA00023180"/>
    </source>
</evidence>
<dbReference type="Pfam" id="PF16178">
    <property type="entry name" value="Anoct_dimer"/>
    <property type="match status" value="1"/>
</dbReference>
<dbReference type="GO" id="GO:0005886">
    <property type="term" value="C:plasma membrane"/>
    <property type="evidence" value="ECO:0007669"/>
    <property type="project" value="UniProtKB-SubCell"/>
</dbReference>
<comment type="similarity">
    <text evidence="2 8">Belongs to the anoctamin family.</text>
</comment>
<reference evidence="12" key="1">
    <citation type="submission" date="2023-06" db="EMBL/GenBank/DDBJ databases">
        <authorList>
            <person name="Delattre M."/>
        </authorList>
    </citation>
    <scope>NUCLEOTIDE SEQUENCE</scope>
    <source>
        <strain evidence="12">AF72</strain>
    </source>
</reference>
<feature type="transmembrane region" description="Helical" evidence="8">
    <location>
        <begin position="917"/>
        <end position="942"/>
    </location>
</feature>
<evidence type="ECO:0000256" key="6">
    <source>
        <dbReference type="ARBA" id="ARBA00023136"/>
    </source>
</evidence>
<keyword evidence="4 8" id="KW-0812">Transmembrane</keyword>
<feature type="transmembrane region" description="Helical" evidence="8">
    <location>
        <begin position="509"/>
        <end position="532"/>
    </location>
</feature>
<dbReference type="EMBL" id="CATQJA010002706">
    <property type="protein sequence ID" value="CAJ0585875.1"/>
    <property type="molecule type" value="Genomic_DNA"/>
</dbReference>
<evidence type="ECO:0000313" key="12">
    <source>
        <dbReference type="EMBL" id="CAJ0585875.1"/>
    </source>
</evidence>
<dbReference type="AlphaFoldDB" id="A0AA36GCC8"/>
<feature type="transmembrane region" description="Helical" evidence="8">
    <location>
        <begin position="599"/>
        <end position="620"/>
    </location>
</feature>
<evidence type="ECO:0000256" key="3">
    <source>
        <dbReference type="ARBA" id="ARBA00022475"/>
    </source>
</evidence>
<feature type="transmembrane region" description="Helical" evidence="8">
    <location>
        <begin position="363"/>
        <end position="380"/>
    </location>
</feature>
<feature type="transmembrane region" description="Helical" evidence="8">
    <location>
        <begin position="435"/>
        <end position="453"/>
    </location>
</feature>
<dbReference type="GO" id="GO:0005254">
    <property type="term" value="F:chloride channel activity"/>
    <property type="evidence" value="ECO:0007669"/>
    <property type="project" value="TreeGrafter"/>
</dbReference>
<dbReference type="PANTHER" id="PTHR12308">
    <property type="entry name" value="ANOCTAMIN"/>
    <property type="match status" value="1"/>
</dbReference>
<evidence type="ECO:0000256" key="2">
    <source>
        <dbReference type="ARBA" id="ARBA00009671"/>
    </source>
</evidence>
<comment type="subcellular location">
    <subcellularLocation>
        <location evidence="1">Cell membrane</location>
        <topology evidence="1">Multi-pass membrane protein</topology>
    </subcellularLocation>
    <subcellularLocation>
        <location evidence="8">Membrane</location>
        <topology evidence="8">Multi-pass membrane protein</topology>
    </subcellularLocation>
</comment>
<feature type="transmembrane region" description="Helical" evidence="8">
    <location>
        <begin position="752"/>
        <end position="775"/>
    </location>
</feature>
<evidence type="ECO:0000256" key="1">
    <source>
        <dbReference type="ARBA" id="ARBA00004651"/>
    </source>
</evidence>
<evidence type="ECO:0000313" key="13">
    <source>
        <dbReference type="Proteomes" id="UP001177023"/>
    </source>
</evidence>
<comment type="caution">
    <text evidence="8">Lacks conserved residue(s) required for the propagation of feature annotation.</text>
</comment>
<accession>A0AA36GCC8</accession>
<organism evidence="12 13">
    <name type="scientific">Mesorhabditis spiculigera</name>
    <dbReference type="NCBI Taxonomy" id="96644"/>
    <lineage>
        <taxon>Eukaryota</taxon>
        <taxon>Metazoa</taxon>
        <taxon>Ecdysozoa</taxon>
        <taxon>Nematoda</taxon>
        <taxon>Chromadorea</taxon>
        <taxon>Rhabditida</taxon>
        <taxon>Rhabditina</taxon>
        <taxon>Rhabditomorpha</taxon>
        <taxon>Rhabditoidea</taxon>
        <taxon>Rhabditidae</taxon>
        <taxon>Mesorhabditinae</taxon>
        <taxon>Mesorhabditis</taxon>
    </lineage>
</organism>
<comment type="caution">
    <text evidence="12">The sequence shown here is derived from an EMBL/GenBank/DDBJ whole genome shotgun (WGS) entry which is preliminary data.</text>
</comment>
<gene>
    <name evidence="12" type="ORF">MSPICULIGERA_LOCUS23885</name>
</gene>
<name>A0AA36GCC8_9BILA</name>
<evidence type="ECO:0000259" key="11">
    <source>
        <dbReference type="Pfam" id="PF16178"/>
    </source>
</evidence>
<keyword evidence="13" id="KW-1185">Reference proteome</keyword>
<dbReference type="InterPro" id="IPR007632">
    <property type="entry name" value="Anoctamin"/>
</dbReference>
<feature type="region of interest" description="Disordered" evidence="9">
    <location>
        <begin position="92"/>
        <end position="125"/>
    </location>
</feature>
<evidence type="ECO:0000256" key="4">
    <source>
        <dbReference type="ARBA" id="ARBA00022692"/>
    </source>
</evidence>
<feature type="region of interest" description="Disordered" evidence="9">
    <location>
        <begin position="971"/>
        <end position="991"/>
    </location>
</feature>
<evidence type="ECO:0000259" key="10">
    <source>
        <dbReference type="Pfam" id="PF04547"/>
    </source>
</evidence>
<protein>
    <recommendedName>
        <fullName evidence="8">Anoctamin</fullName>
    </recommendedName>
</protein>
<keyword evidence="7" id="KW-0325">Glycoprotein</keyword>